<sequence length="147" mass="17477">MRARLYFVHVQVGLPELNAILYDDESWRTLHERRRLIHWRIWALTFMPMVFKIRTTGPTLTHRCISAFLHTPDLDRLPIPDHHQTKRLATANQASFFTWLSSYDPTFKVPFHHPGNGTWSDFQDWMLGHMPALRRVLRFFPFPVLAV</sequence>
<dbReference type="AlphaFoldDB" id="M4B9P5"/>
<accession>M4B9P5</accession>
<keyword evidence="2" id="KW-1185">Reference proteome</keyword>
<dbReference type="Proteomes" id="UP000011713">
    <property type="component" value="Unassembled WGS sequence"/>
</dbReference>
<organism evidence="1 2">
    <name type="scientific">Hyaloperonospora arabidopsidis (strain Emoy2)</name>
    <name type="common">Downy mildew agent</name>
    <name type="synonym">Peronospora arabidopsidis</name>
    <dbReference type="NCBI Taxonomy" id="559515"/>
    <lineage>
        <taxon>Eukaryota</taxon>
        <taxon>Sar</taxon>
        <taxon>Stramenopiles</taxon>
        <taxon>Oomycota</taxon>
        <taxon>Peronosporomycetes</taxon>
        <taxon>Peronosporales</taxon>
        <taxon>Peronosporaceae</taxon>
        <taxon>Hyaloperonospora</taxon>
    </lineage>
</organism>
<evidence type="ECO:0000313" key="1">
    <source>
        <dbReference type="EnsemblProtists" id="HpaP803005"/>
    </source>
</evidence>
<name>M4B9P5_HYAAE</name>
<reference evidence="1" key="2">
    <citation type="submission" date="2015-06" db="UniProtKB">
        <authorList>
            <consortium name="EnsemblProtists"/>
        </authorList>
    </citation>
    <scope>IDENTIFICATION</scope>
    <source>
        <strain evidence="1">Emoy2</strain>
    </source>
</reference>
<proteinExistence type="predicted"/>
<dbReference type="InParanoid" id="M4B9P5"/>
<dbReference type="EMBL" id="JH598031">
    <property type="status" value="NOT_ANNOTATED_CDS"/>
    <property type="molecule type" value="Genomic_DNA"/>
</dbReference>
<dbReference type="HOGENOM" id="CLU_1771634_0_0_1"/>
<dbReference type="EnsemblProtists" id="HpaT803005">
    <property type="protein sequence ID" value="HpaP803005"/>
    <property type="gene ID" value="HpaG803005"/>
</dbReference>
<evidence type="ECO:0000313" key="2">
    <source>
        <dbReference type="Proteomes" id="UP000011713"/>
    </source>
</evidence>
<dbReference type="VEuPathDB" id="FungiDB:HpaG803005"/>
<reference evidence="2" key="1">
    <citation type="journal article" date="2010" name="Science">
        <title>Signatures of adaptation to obligate biotrophy in the Hyaloperonospora arabidopsidis genome.</title>
        <authorList>
            <person name="Baxter L."/>
            <person name="Tripathy S."/>
            <person name="Ishaque N."/>
            <person name="Boot N."/>
            <person name="Cabral A."/>
            <person name="Kemen E."/>
            <person name="Thines M."/>
            <person name="Ah-Fong A."/>
            <person name="Anderson R."/>
            <person name="Badejoko W."/>
            <person name="Bittner-Eddy P."/>
            <person name="Boore J.L."/>
            <person name="Chibucos M.C."/>
            <person name="Coates M."/>
            <person name="Dehal P."/>
            <person name="Delehaunty K."/>
            <person name="Dong S."/>
            <person name="Downton P."/>
            <person name="Dumas B."/>
            <person name="Fabro G."/>
            <person name="Fronick C."/>
            <person name="Fuerstenberg S.I."/>
            <person name="Fulton L."/>
            <person name="Gaulin E."/>
            <person name="Govers F."/>
            <person name="Hughes L."/>
            <person name="Humphray S."/>
            <person name="Jiang R.H."/>
            <person name="Judelson H."/>
            <person name="Kamoun S."/>
            <person name="Kyung K."/>
            <person name="Meijer H."/>
            <person name="Minx P."/>
            <person name="Morris P."/>
            <person name="Nelson J."/>
            <person name="Phuntumart V."/>
            <person name="Qutob D."/>
            <person name="Rehmany A."/>
            <person name="Rougon-Cardoso A."/>
            <person name="Ryden P."/>
            <person name="Torto-Alalibo T."/>
            <person name="Studholme D."/>
            <person name="Wang Y."/>
            <person name="Win J."/>
            <person name="Wood J."/>
            <person name="Clifton S.W."/>
            <person name="Rogers J."/>
            <person name="Van den Ackerveken G."/>
            <person name="Jones J.D."/>
            <person name="McDowell J.M."/>
            <person name="Beynon J."/>
            <person name="Tyler B.M."/>
        </authorList>
    </citation>
    <scope>NUCLEOTIDE SEQUENCE [LARGE SCALE GENOMIC DNA]</scope>
    <source>
        <strain evidence="2">Emoy2</strain>
    </source>
</reference>
<protein>
    <submittedName>
        <fullName evidence="1">Uncharacterized protein</fullName>
    </submittedName>
</protein>